<protein>
    <submittedName>
        <fullName evidence="2">Uncharacterized protein</fullName>
    </submittedName>
</protein>
<proteinExistence type="predicted"/>
<sequence length="158" mass="17615">MPDAVLVNPISGLPLIGGLFGLLDEAADRLGFALWFRIFLGFVYAAAFGYLIAWLLVTYVVPWAGSALCRPARKVGEGLRFVLLVPDWALSRTFRRSGHIPPQVVYDYGGVVMRFVDRLQEVIERGLPKLAGSRAAPRWLLLVFVAVWFLVWGTSLPR</sequence>
<accession>A0ABV7NQ71</accession>
<keyword evidence="1" id="KW-0472">Membrane</keyword>
<reference evidence="3" key="1">
    <citation type="journal article" date="2019" name="Int. J. Syst. Evol. Microbiol.">
        <title>The Global Catalogue of Microorganisms (GCM) 10K type strain sequencing project: providing services to taxonomists for standard genome sequencing and annotation.</title>
        <authorList>
            <consortium name="The Broad Institute Genomics Platform"/>
            <consortium name="The Broad Institute Genome Sequencing Center for Infectious Disease"/>
            <person name="Wu L."/>
            <person name="Ma J."/>
        </authorList>
    </citation>
    <scope>NUCLEOTIDE SEQUENCE [LARGE SCALE GENOMIC DNA]</scope>
    <source>
        <strain evidence="3">CGMCC 4.7676</strain>
    </source>
</reference>
<comment type="caution">
    <text evidence="2">The sequence shown here is derived from an EMBL/GenBank/DDBJ whole genome shotgun (WGS) entry which is preliminary data.</text>
</comment>
<dbReference type="RefSeq" id="WP_378237060.1">
    <property type="nucleotide sequence ID" value="NZ_JBHRWK010000005.1"/>
</dbReference>
<feature type="transmembrane region" description="Helical" evidence="1">
    <location>
        <begin position="35"/>
        <end position="57"/>
    </location>
</feature>
<evidence type="ECO:0000313" key="3">
    <source>
        <dbReference type="Proteomes" id="UP001595645"/>
    </source>
</evidence>
<dbReference type="Proteomes" id="UP001595645">
    <property type="component" value="Unassembled WGS sequence"/>
</dbReference>
<keyword evidence="3" id="KW-1185">Reference proteome</keyword>
<keyword evidence="1" id="KW-1133">Transmembrane helix</keyword>
<feature type="transmembrane region" description="Helical" evidence="1">
    <location>
        <begin position="139"/>
        <end position="156"/>
    </location>
</feature>
<organism evidence="2 3">
    <name type="scientific">Amycolatopsis speibonae</name>
    <dbReference type="NCBI Taxonomy" id="1450224"/>
    <lineage>
        <taxon>Bacteria</taxon>
        <taxon>Bacillati</taxon>
        <taxon>Actinomycetota</taxon>
        <taxon>Actinomycetes</taxon>
        <taxon>Pseudonocardiales</taxon>
        <taxon>Pseudonocardiaceae</taxon>
        <taxon>Amycolatopsis</taxon>
    </lineage>
</organism>
<dbReference type="EMBL" id="JBHRWK010000005">
    <property type="protein sequence ID" value="MFC3448395.1"/>
    <property type="molecule type" value="Genomic_DNA"/>
</dbReference>
<feature type="transmembrane region" description="Helical" evidence="1">
    <location>
        <begin position="6"/>
        <end position="23"/>
    </location>
</feature>
<name>A0ABV7NQ71_9PSEU</name>
<evidence type="ECO:0000256" key="1">
    <source>
        <dbReference type="SAM" id="Phobius"/>
    </source>
</evidence>
<evidence type="ECO:0000313" key="2">
    <source>
        <dbReference type="EMBL" id="MFC3448395.1"/>
    </source>
</evidence>
<keyword evidence="1" id="KW-0812">Transmembrane</keyword>
<gene>
    <name evidence="2" type="ORF">ACFOSH_03030</name>
</gene>